<name>A0A7J6WIB6_THATH</name>
<dbReference type="OrthoDB" id="1743609at2759"/>
<dbReference type="EMBL" id="JABWDY010016346">
    <property type="protein sequence ID" value="KAF5196165.1"/>
    <property type="molecule type" value="Genomic_DNA"/>
</dbReference>
<protein>
    <submittedName>
        <fullName evidence="1">Uncharacterized protein</fullName>
    </submittedName>
</protein>
<sequence>MSSRVLGKSMGANSICSHMGVMERAWPGMYENLFVVQSVEEWLKTWPKGCRQEFGKRVWELTPFAVIWVLWKGRNHKIFRNKELVLENIKKEVKLVLDGKLGWKKKTSLPTITA</sequence>
<accession>A0A7J6WIB6</accession>
<evidence type="ECO:0000313" key="1">
    <source>
        <dbReference type="EMBL" id="KAF5196165.1"/>
    </source>
</evidence>
<keyword evidence="2" id="KW-1185">Reference proteome</keyword>
<gene>
    <name evidence="1" type="ORF">FRX31_014249</name>
</gene>
<proteinExistence type="predicted"/>
<dbReference type="AlphaFoldDB" id="A0A7J6WIB6"/>
<organism evidence="1 2">
    <name type="scientific">Thalictrum thalictroides</name>
    <name type="common">Rue-anemone</name>
    <name type="synonym">Anemone thalictroides</name>
    <dbReference type="NCBI Taxonomy" id="46969"/>
    <lineage>
        <taxon>Eukaryota</taxon>
        <taxon>Viridiplantae</taxon>
        <taxon>Streptophyta</taxon>
        <taxon>Embryophyta</taxon>
        <taxon>Tracheophyta</taxon>
        <taxon>Spermatophyta</taxon>
        <taxon>Magnoliopsida</taxon>
        <taxon>Ranunculales</taxon>
        <taxon>Ranunculaceae</taxon>
        <taxon>Thalictroideae</taxon>
        <taxon>Thalictrum</taxon>
    </lineage>
</organism>
<comment type="caution">
    <text evidence="1">The sequence shown here is derived from an EMBL/GenBank/DDBJ whole genome shotgun (WGS) entry which is preliminary data.</text>
</comment>
<reference evidence="1 2" key="1">
    <citation type="submission" date="2020-06" db="EMBL/GenBank/DDBJ databases">
        <title>Transcriptomic and genomic resources for Thalictrum thalictroides and T. hernandezii: Facilitating candidate gene discovery in an emerging model plant lineage.</title>
        <authorList>
            <person name="Arias T."/>
            <person name="Riano-Pachon D.M."/>
            <person name="Di Stilio V.S."/>
        </authorList>
    </citation>
    <scope>NUCLEOTIDE SEQUENCE [LARGE SCALE GENOMIC DNA]</scope>
    <source>
        <strain evidence="2">cv. WT478/WT964</strain>
        <tissue evidence="1">Leaves</tissue>
    </source>
</reference>
<evidence type="ECO:0000313" key="2">
    <source>
        <dbReference type="Proteomes" id="UP000554482"/>
    </source>
</evidence>
<dbReference type="Proteomes" id="UP000554482">
    <property type="component" value="Unassembled WGS sequence"/>
</dbReference>